<dbReference type="GO" id="GO:0016020">
    <property type="term" value="C:membrane"/>
    <property type="evidence" value="ECO:0007669"/>
    <property type="project" value="UniProtKB-SubCell"/>
</dbReference>
<dbReference type="GO" id="GO:0016301">
    <property type="term" value="F:kinase activity"/>
    <property type="evidence" value="ECO:0007669"/>
    <property type="project" value="UniProtKB-KW"/>
</dbReference>
<proteinExistence type="predicted"/>
<dbReference type="CDD" id="cd19941">
    <property type="entry name" value="TIL"/>
    <property type="match status" value="3"/>
</dbReference>
<evidence type="ECO:0000256" key="1">
    <source>
        <dbReference type="ARBA" id="ARBA00004370"/>
    </source>
</evidence>
<feature type="domain" description="VWFD" evidence="5">
    <location>
        <begin position="292"/>
        <end position="474"/>
    </location>
</feature>
<dbReference type="Pfam" id="PF08742">
    <property type="entry name" value="C8"/>
    <property type="match status" value="2"/>
</dbReference>
<accession>A0A4D9DHT7</accession>
<feature type="domain" description="VWFD" evidence="5">
    <location>
        <begin position="1"/>
        <end position="124"/>
    </location>
</feature>
<evidence type="ECO:0000259" key="5">
    <source>
        <dbReference type="PROSITE" id="PS51233"/>
    </source>
</evidence>
<dbReference type="SMART" id="SM00216">
    <property type="entry name" value="VWD"/>
    <property type="match status" value="1"/>
</dbReference>
<evidence type="ECO:0000313" key="6">
    <source>
        <dbReference type="EMBL" id="TFJ96906.1"/>
    </source>
</evidence>
<dbReference type="InterPro" id="IPR014853">
    <property type="entry name" value="VWF/SSPO/ZAN-like_Cys-rich_dom"/>
</dbReference>
<sequence>MAKLVSIQVYGITLTLLQNKQGLIMVDGVFYNLPVITANRQLQAFQHGTNILVQTDFGLIVSYDLVYQARVTVPQRYQGHMCGLCGNYNGRQDSKFLLPNGRTASDVAAFGSAWEVQVPGASCVDRCAGNSCPVCEERKKDVFKQRHYCGLLTAPDSPFTACHGTVSPSVYFNNCLYDLCLGNGDSQVLCQSIHSYVTACQEAKVTILPWRSASFCPVSCPANSHYEVCADLCTTTCAGNIMDCPETCAEGCQCDEGFFFDGQDCVTQESCGCFEQGRYYKVLCQSIHSYVTACQEAGGPIQPWRSASFCAVSCPANSHYEVCADLCTTTCTGDIMDCPETCAEGCECDDGFFYDGQGCVTLQSCGCFEHGRYYKVDGVTHNLPVIMVNGQLRAYQHGTNVLVQTDFGLTVSYDLVYQARVTIPGSYHGQTCGLCGNYNGQQDEEFLLPSGRTAPDVAAFGSAWEVQIPGASCTDRCAGNSCPVCEEKKKEVFKGRNYCGLLTDPDSPFAACHGTVSPSVYQSNCLYDLCLGNGDAQVLCQSIHSYVTACQEAKVFIQPWRSASFCAVSCPVNSHYEVCASLCTTTCSGDIMDCPETCAEGCHCDEGFLFDGQSCVTLRSCGCFEQGRYYKDTQQRLALQIIMWLECSIRIPIRTFLLQMTSQRLIQNQVLNSFPDISEALGPTPSEVNECFIIVLKVVNVPSPKQNCINKELSGTLIEKLLSANQDLISLGDQEQMAPVNLNVSSLHFISGN</sequence>
<dbReference type="STRING" id="55544.A0A4D9DHT7"/>
<dbReference type="PROSITE" id="PS51233">
    <property type="entry name" value="VWFD"/>
    <property type="match status" value="2"/>
</dbReference>
<dbReference type="OrthoDB" id="3438930at2759"/>
<comment type="subcellular location">
    <subcellularLocation>
        <location evidence="1">Membrane</location>
    </subcellularLocation>
</comment>
<dbReference type="AlphaFoldDB" id="A0A4D9DHT7"/>
<keyword evidence="2" id="KW-0732">Signal</keyword>
<reference evidence="6 7" key="2">
    <citation type="submission" date="2019-04" db="EMBL/GenBank/DDBJ databases">
        <title>The genome sequence of big-headed turtle.</title>
        <authorList>
            <person name="Gong S."/>
        </authorList>
    </citation>
    <scope>NUCLEOTIDE SEQUENCE [LARGE SCALE GENOMIC DNA]</scope>
    <source>
        <strain evidence="6">DO16091913</strain>
        <tissue evidence="6">Muscle</tissue>
    </source>
</reference>
<dbReference type="Proteomes" id="UP000297703">
    <property type="component" value="Unassembled WGS sequence"/>
</dbReference>
<keyword evidence="4" id="KW-1015">Disulfide bond</keyword>
<dbReference type="PANTHER" id="PTHR46160">
    <property type="entry name" value="ALPHA-TECTORIN-RELATED"/>
    <property type="match status" value="1"/>
</dbReference>
<dbReference type="PANTHER" id="PTHR46160:SF7">
    <property type="entry name" value="VWFD DOMAIN-CONTAINING PROTEIN"/>
    <property type="match status" value="1"/>
</dbReference>
<dbReference type="Pfam" id="PF01826">
    <property type="entry name" value="TIL"/>
    <property type="match status" value="3"/>
</dbReference>
<dbReference type="Gene3D" id="2.10.25.10">
    <property type="entry name" value="Laminin"/>
    <property type="match status" value="3"/>
</dbReference>
<dbReference type="SMART" id="SM00832">
    <property type="entry name" value="C8"/>
    <property type="match status" value="2"/>
</dbReference>
<keyword evidence="6" id="KW-0808">Transferase</keyword>
<comment type="caution">
    <text evidence="6">The sequence shown here is derived from an EMBL/GenBank/DDBJ whole genome shotgun (WGS) entry which is preliminary data.</text>
</comment>
<reference evidence="6 7" key="1">
    <citation type="submission" date="2019-04" db="EMBL/GenBank/DDBJ databases">
        <title>Draft genome of the big-headed turtle Platysternon megacephalum.</title>
        <authorList>
            <person name="Gong S."/>
        </authorList>
    </citation>
    <scope>NUCLEOTIDE SEQUENCE [LARGE SCALE GENOMIC DNA]</scope>
    <source>
        <strain evidence="6">DO16091913</strain>
        <tissue evidence="6">Muscle</tissue>
    </source>
</reference>
<evidence type="ECO:0000256" key="3">
    <source>
        <dbReference type="ARBA" id="ARBA00023136"/>
    </source>
</evidence>
<dbReference type="InterPro" id="IPR052749">
    <property type="entry name" value="Alpha-tectorin"/>
</dbReference>
<name>A0A4D9DHT7_9SAUR</name>
<organism evidence="6 7">
    <name type="scientific">Platysternon megacephalum</name>
    <name type="common">big-headed turtle</name>
    <dbReference type="NCBI Taxonomy" id="55544"/>
    <lineage>
        <taxon>Eukaryota</taxon>
        <taxon>Metazoa</taxon>
        <taxon>Chordata</taxon>
        <taxon>Craniata</taxon>
        <taxon>Vertebrata</taxon>
        <taxon>Euteleostomi</taxon>
        <taxon>Archelosauria</taxon>
        <taxon>Testudinata</taxon>
        <taxon>Testudines</taxon>
        <taxon>Cryptodira</taxon>
        <taxon>Durocryptodira</taxon>
        <taxon>Testudinoidea</taxon>
        <taxon>Platysternidae</taxon>
        <taxon>Platysternon</taxon>
    </lineage>
</organism>
<gene>
    <name evidence="6" type="ORF">DR999_PMT21285</name>
</gene>
<dbReference type="InterPro" id="IPR001846">
    <property type="entry name" value="VWF_type-D"/>
</dbReference>
<protein>
    <submittedName>
        <fullName evidence="6">Putative hexokinase HKDC1</fullName>
    </submittedName>
</protein>
<dbReference type="InterPro" id="IPR002919">
    <property type="entry name" value="TIL_dom"/>
</dbReference>
<evidence type="ECO:0000256" key="2">
    <source>
        <dbReference type="ARBA" id="ARBA00022729"/>
    </source>
</evidence>
<dbReference type="SUPFAM" id="SSF57567">
    <property type="entry name" value="Serine protease inhibitors"/>
    <property type="match status" value="3"/>
</dbReference>
<evidence type="ECO:0000256" key="4">
    <source>
        <dbReference type="ARBA" id="ARBA00023157"/>
    </source>
</evidence>
<dbReference type="EMBL" id="QXTE01000560">
    <property type="protein sequence ID" value="TFJ96906.1"/>
    <property type="molecule type" value="Genomic_DNA"/>
</dbReference>
<dbReference type="FunFam" id="2.10.25.10:FF:000055">
    <property type="entry name" value="alpha-tectorin isoform X1"/>
    <property type="match status" value="3"/>
</dbReference>
<keyword evidence="7" id="KW-1185">Reference proteome</keyword>
<evidence type="ECO:0000313" key="7">
    <source>
        <dbReference type="Proteomes" id="UP000297703"/>
    </source>
</evidence>
<keyword evidence="3" id="KW-0472">Membrane</keyword>
<dbReference type="InterPro" id="IPR036084">
    <property type="entry name" value="Ser_inhib-like_sf"/>
</dbReference>
<dbReference type="Pfam" id="PF00094">
    <property type="entry name" value="VWD"/>
    <property type="match status" value="2"/>
</dbReference>
<keyword evidence="6" id="KW-0418">Kinase</keyword>